<proteinExistence type="predicted"/>
<evidence type="ECO:0000313" key="5">
    <source>
        <dbReference type="WBParaSite" id="ECPE_0000721101-mRNA-1"/>
    </source>
</evidence>
<feature type="compositionally biased region" description="Polar residues" evidence="1">
    <location>
        <begin position="144"/>
        <end position="154"/>
    </location>
</feature>
<feature type="region of interest" description="Disordered" evidence="1">
    <location>
        <begin position="134"/>
        <end position="157"/>
    </location>
</feature>
<feature type="region of interest" description="Disordered" evidence="1">
    <location>
        <begin position="38"/>
        <end position="72"/>
    </location>
</feature>
<dbReference type="AlphaFoldDB" id="A0A183AJR0"/>
<keyword evidence="2" id="KW-0812">Transmembrane</keyword>
<evidence type="ECO:0000256" key="2">
    <source>
        <dbReference type="SAM" id="Phobius"/>
    </source>
</evidence>
<feature type="compositionally biased region" description="Low complexity" evidence="1">
    <location>
        <begin position="57"/>
        <end position="69"/>
    </location>
</feature>
<sequence>MIAGSHNLSQAYDGGIPRLKTSTILRVLFSPPFYPPLHTDHAEQEDNPNGQVNGKMSRGNRTRNSNSRGRGSRKTVWLGGGFITGDDDLTGIGILLGLVIAVGLFVCFVLLIVTILLRQAHHLRQRRRLVNITASPKHADTGSDAAQSNLTKKPTPTPDIQLMDTQLYTPFVGLYHSDAPSTFLSIQRTGWKEPVLVDPNSMCP</sequence>
<feature type="transmembrane region" description="Helical" evidence="2">
    <location>
        <begin position="92"/>
        <end position="117"/>
    </location>
</feature>
<evidence type="ECO:0000313" key="3">
    <source>
        <dbReference type="EMBL" id="VDP80425.1"/>
    </source>
</evidence>
<gene>
    <name evidence="3" type="ORF">ECPE_LOCUS7196</name>
</gene>
<evidence type="ECO:0000256" key="1">
    <source>
        <dbReference type="SAM" id="MobiDB-lite"/>
    </source>
</evidence>
<reference evidence="3 4" key="2">
    <citation type="submission" date="2018-11" db="EMBL/GenBank/DDBJ databases">
        <authorList>
            <consortium name="Pathogen Informatics"/>
        </authorList>
    </citation>
    <scope>NUCLEOTIDE SEQUENCE [LARGE SCALE GENOMIC DNA]</scope>
    <source>
        <strain evidence="3 4">Egypt</strain>
    </source>
</reference>
<keyword evidence="2" id="KW-0472">Membrane</keyword>
<keyword evidence="4" id="KW-1185">Reference proteome</keyword>
<protein>
    <submittedName>
        <fullName evidence="3 5">Uncharacterized protein</fullName>
    </submittedName>
</protein>
<evidence type="ECO:0000313" key="4">
    <source>
        <dbReference type="Proteomes" id="UP000272942"/>
    </source>
</evidence>
<keyword evidence="2" id="KW-1133">Transmembrane helix</keyword>
<dbReference type="WBParaSite" id="ECPE_0000721101-mRNA-1">
    <property type="protein sequence ID" value="ECPE_0000721101-mRNA-1"/>
    <property type="gene ID" value="ECPE_0000721101"/>
</dbReference>
<dbReference type="Proteomes" id="UP000272942">
    <property type="component" value="Unassembled WGS sequence"/>
</dbReference>
<dbReference type="EMBL" id="UZAN01044276">
    <property type="protein sequence ID" value="VDP80425.1"/>
    <property type="molecule type" value="Genomic_DNA"/>
</dbReference>
<organism evidence="5">
    <name type="scientific">Echinostoma caproni</name>
    <dbReference type="NCBI Taxonomy" id="27848"/>
    <lineage>
        <taxon>Eukaryota</taxon>
        <taxon>Metazoa</taxon>
        <taxon>Spiralia</taxon>
        <taxon>Lophotrochozoa</taxon>
        <taxon>Platyhelminthes</taxon>
        <taxon>Trematoda</taxon>
        <taxon>Digenea</taxon>
        <taxon>Plagiorchiida</taxon>
        <taxon>Echinostomata</taxon>
        <taxon>Echinostomatoidea</taxon>
        <taxon>Echinostomatidae</taxon>
        <taxon>Echinostoma</taxon>
    </lineage>
</organism>
<name>A0A183AJR0_9TREM</name>
<accession>A0A183AJR0</accession>
<reference evidence="5" key="1">
    <citation type="submission" date="2016-06" db="UniProtKB">
        <authorList>
            <consortium name="WormBaseParasite"/>
        </authorList>
    </citation>
    <scope>IDENTIFICATION</scope>
</reference>